<feature type="compositionally biased region" description="Basic residues" evidence="1">
    <location>
        <begin position="41"/>
        <end position="57"/>
    </location>
</feature>
<dbReference type="EMBL" id="KZ293423">
    <property type="protein sequence ID" value="PBK71539.1"/>
    <property type="molecule type" value="Genomic_DNA"/>
</dbReference>
<evidence type="ECO:0008006" key="4">
    <source>
        <dbReference type="Google" id="ProtNLM"/>
    </source>
</evidence>
<accession>A0A2H3BL06</accession>
<name>A0A2H3BL06_9AGAR</name>
<proteinExistence type="predicted"/>
<reference evidence="3" key="1">
    <citation type="journal article" date="2017" name="Nat. Ecol. Evol.">
        <title>Genome expansion and lineage-specific genetic innovations in the forest pathogenic fungi Armillaria.</title>
        <authorList>
            <person name="Sipos G."/>
            <person name="Prasanna A.N."/>
            <person name="Walter M.C."/>
            <person name="O'Connor E."/>
            <person name="Balint B."/>
            <person name="Krizsan K."/>
            <person name="Kiss B."/>
            <person name="Hess J."/>
            <person name="Varga T."/>
            <person name="Slot J."/>
            <person name="Riley R."/>
            <person name="Boka B."/>
            <person name="Rigling D."/>
            <person name="Barry K."/>
            <person name="Lee J."/>
            <person name="Mihaltcheva S."/>
            <person name="LaButti K."/>
            <person name="Lipzen A."/>
            <person name="Waldron R."/>
            <person name="Moloney N.M."/>
            <person name="Sperisen C."/>
            <person name="Kredics L."/>
            <person name="Vagvoelgyi C."/>
            <person name="Patrignani A."/>
            <person name="Fitzpatrick D."/>
            <person name="Nagy I."/>
            <person name="Doyle S."/>
            <person name="Anderson J.B."/>
            <person name="Grigoriev I.V."/>
            <person name="Gueldener U."/>
            <person name="Muensterkoetter M."/>
            <person name="Nagy L.G."/>
        </authorList>
    </citation>
    <scope>NUCLEOTIDE SEQUENCE [LARGE SCALE GENOMIC DNA]</scope>
    <source>
        <strain evidence="3">28-4</strain>
    </source>
</reference>
<dbReference type="AlphaFoldDB" id="A0A2H3BL06"/>
<evidence type="ECO:0000313" key="3">
    <source>
        <dbReference type="Proteomes" id="UP000218334"/>
    </source>
</evidence>
<protein>
    <recommendedName>
        <fullName evidence="4">Arrestin-like N-terminal domain-containing protein</fullName>
    </recommendedName>
</protein>
<evidence type="ECO:0000313" key="2">
    <source>
        <dbReference type="EMBL" id="PBK71539.1"/>
    </source>
</evidence>
<organism evidence="2 3">
    <name type="scientific">Armillaria solidipes</name>
    <dbReference type="NCBI Taxonomy" id="1076256"/>
    <lineage>
        <taxon>Eukaryota</taxon>
        <taxon>Fungi</taxon>
        <taxon>Dikarya</taxon>
        <taxon>Basidiomycota</taxon>
        <taxon>Agaricomycotina</taxon>
        <taxon>Agaricomycetes</taxon>
        <taxon>Agaricomycetidae</taxon>
        <taxon>Agaricales</taxon>
        <taxon>Marasmiineae</taxon>
        <taxon>Physalacriaceae</taxon>
        <taxon>Armillaria</taxon>
    </lineage>
</organism>
<gene>
    <name evidence="2" type="ORF">ARMSODRAFT_1082994</name>
</gene>
<feature type="region of interest" description="Disordered" evidence="1">
    <location>
        <begin position="37"/>
        <end position="57"/>
    </location>
</feature>
<dbReference type="Proteomes" id="UP000218334">
    <property type="component" value="Unassembled WGS sequence"/>
</dbReference>
<keyword evidence="3" id="KW-1185">Reference proteome</keyword>
<sequence length="327" mass="36831">MFLLTATIDPHVDEQSRVQFRTDTNVTTFLEGDDITGSHSLSRKRRGHRLGSSKRARPVPLSASSWNFLDINKILCSKDTGDLDMQIMSPRLNGKLAGTREWHFSIPIPREVIVAPGTSLYLTAEDIGPFRLPPPFHEMSVLADIQYTLVASIKRLRRLRENAKIYVPIIRPGPPTILRQLACQENSPLPGPEVDPEGWQQLPPALLKGTVFKDQEVEIQCTVREFVPQSGSTQCFTFSSTLPNLYATLEGRLFHVHIAIVKCSDQQALDLLGTPSSVPMRLCWSVIGWKPDLPSYSSVEFRDRGNNHRWRNAIQDFGSCVWWNSGD</sequence>
<evidence type="ECO:0000256" key="1">
    <source>
        <dbReference type="SAM" id="MobiDB-lite"/>
    </source>
</evidence>